<evidence type="ECO:0000313" key="7">
    <source>
        <dbReference type="Proteomes" id="UP000003844"/>
    </source>
</evidence>
<protein>
    <submittedName>
        <fullName evidence="6">Transcriptional regulator, AraC family</fullName>
    </submittedName>
</protein>
<evidence type="ECO:0000256" key="1">
    <source>
        <dbReference type="ARBA" id="ARBA00023015"/>
    </source>
</evidence>
<dbReference type="PROSITE" id="PS01124">
    <property type="entry name" value="HTH_ARAC_FAMILY_2"/>
    <property type="match status" value="1"/>
</dbReference>
<dbReference type="GO" id="GO:0016020">
    <property type="term" value="C:membrane"/>
    <property type="evidence" value="ECO:0007669"/>
    <property type="project" value="InterPro"/>
</dbReference>
<dbReference type="InterPro" id="IPR053142">
    <property type="entry name" value="PchR_regulatory_protein"/>
</dbReference>
<reference evidence="7" key="1">
    <citation type="journal article" date="2012" name="Stand. Genomic Sci.">
        <title>Genome sequence of the Antarctic rhodopsins-containing flavobacterium Gillisia limnaea type strain (R-8282(T)).</title>
        <authorList>
            <person name="Riedel T."/>
            <person name="Held B."/>
            <person name="Nolan M."/>
            <person name="Lucas S."/>
            <person name="Lapidus A."/>
            <person name="Tice H."/>
            <person name="Del Rio T.G."/>
            <person name="Cheng J.F."/>
            <person name="Han C."/>
            <person name="Tapia R."/>
            <person name="Goodwin L.A."/>
            <person name="Pitluck S."/>
            <person name="Liolios K."/>
            <person name="Mavromatis K."/>
            <person name="Pagani I."/>
            <person name="Ivanova N."/>
            <person name="Mikhailova N."/>
            <person name="Pati A."/>
            <person name="Chen A."/>
            <person name="Palaniappan K."/>
            <person name="Land M."/>
            <person name="Rohde M."/>
            <person name="Tindall B.J."/>
            <person name="Detter J.C."/>
            <person name="Goker M."/>
            <person name="Bristow J."/>
            <person name="Eisen J.A."/>
            <person name="Markowitz V."/>
            <person name="Hugenholtz P."/>
            <person name="Kyrpides N.C."/>
            <person name="Klenk H.P."/>
            <person name="Woyke T."/>
        </authorList>
    </citation>
    <scope>NUCLEOTIDE SEQUENCE [LARGE SCALE GENOMIC DNA]</scope>
    <source>
        <strain evidence="7">DSM 15749 / LMG 21470 / R-8282</strain>
    </source>
</reference>
<keyword evidence="1" id="KW-0805">Transcription regulation</keyword>
<dbReference type="SUPFAM" id="SSF46689">
    <property type="entry name" value="Homeodomain-like"/>
    <property type="match status" value="1"/>
</dbReference>
<dbReference type="SUPFAM" id="SSF55785">
    <property type="entry name" value="PYP-like sensor domain (PAS domain)"/>
    <property type="match status" value="1"/>
</dbReference>
<name>H2BXW2_GILLR</name>
<dbReference type="OrthoDB" id="1451418at2"/>
<evidence type="ECO:0000313" key="6">
    <source>
        <dbReference type="EMBL" id="EHQ02125.1"/>
    </source>
</evidence>
<evidence type="ECO:0000259" key="4">
    <source>
        <dbReference type="PROSITE" id="PS01124"/>
    </source>
</evidence>
<dbReference type="HOGENOM" id="CLU_075288_0_0_10"/>
<evidence type="ECO:0000259" key="5">
    <source>
        <dbReference type="PROSITE" id="PS50885"/>
    </source>
</evidence>
<dbReference type="InterPro" id="IPR009057">
    <property type="entry name" value="Homeodomain-like_sf"/>
</dbReference>
<dbReference type="RefSeq" id="WP_006988437.1">
    <property type="nucleotide sequence ID" value="NZ_JH594606.1"/>
</dbReference>
<dbReference type="Gene3D" id="1.10.10.60">
    <property type="entry name" value="Homeodomain-like"/>
    <property type="match status" value="1"/>
</dbReference>
<dbReference type="GO" id="GO:0007165">
    <property type="term" value="P:signal transduction"/>
    <property type="evidence" value="ECO:0007669"/>
    <property type="project" value="InterPro"/>
</dbReference>
<dbReference type="InterPro" id="IPR035965">
    <property type="entry name" value="PAS-like_dom_sf"/>
</dbReference>
<dbReference type="CDD" id="cd00130">
    <property type="entry name" value="PAS"/>
    <property type="match status" value="1"/>
</dbReference>
<evidence type="ECO:0000256" key="2">
    <source>
        <dbReference type="ARBA" id="ARBA00023125"/>
    </source>
</evidence>
<dbReference type="GO" id="GO:0043565">
    <property type="term" value="F:sequence-specific DNA binding"/>
    <property type="evidence" value="ECO:0007669"/>
    <property type="project" value="InterPro"/>
</dbReference>
<organism evidence="6 7">
    <name type="scientific">Gillisia limnaea (strain DSM 15749 / LMG 21470 / R-8282)</name>
    <dbReference type="NCBI Taxonomy" id="865937"/>
    <lineage>
        <taxon>Bacteria</taxon>
        <taxon>Pseudomonadati</taxon>
        <taxon>Bacteroidota</taxon>
        <taxon>Flavobacteriia</taxon>
        <taxon>Flavobacteriales</taxon>
        <taxon>Flavobacteriaceae</taxon>
        <taxon>Gillisia</taxon>
    </lineage>
</organism>
<dbReference type="InterPro" id="IPR003660">
    <property type="entry name" value="HAMP_dom"/>
</dbReference>
<dbReference type="SMART" id="SM00304">
    <property type="entry name" value="HAMP"/>
    <property type="match status" value="1"/>
</dbReference>
<proteinExistence type="predicted"/>
<evidence type="ECO:0000256" key="3">
    <source>
        <dbReference type="ARBA" id="ARBA00023163"/>
    </source>
</evidence>
<dbReference type="InterPro" id="IPR000014">
    <property type="entry name" value="PAS"/>
</dbReference>
<dbReference type="PROSITE" id="PS50885">
    <property type="entry name" value="HAMP"/>
    <property type="match status" value="1"/>
</dbReference>
<keyword evidence="7" id="KW-1185">Reference proteome</keyword>
<dbReference type="Proteomes" id="UP000003844">
    <property type="component" value="Unassembled WGS sequence"/>
</dbReference>
<dbReference type="InterPro" id="IPR018062">
    <property type="entry name" value="HTH_AraC-typ_CS"/>
</dbReference>
<dbReference type="PROSITE" id="PS00041">
    <property type="entry name" value="HTH_ARAC_FAMILY_1"/>
    <property type="match status" value="1"/>
</dbReference>
<dbReference type="GO" id="GO:0003700">
    <property type="term" value="F:DNA-binding transcription factor activity"/>
    <property type="evidence" value="ECO:0007669"/>
    <property type="project" value="InterPro"/>
</dbReference>
<dbReference type="AlphaFoldDB" id="H2BXW2"/>
<keyword evidence="3" id="KW-0804">Transcription</keyword>
<dbReference type="EMBL" id="JH594606">
    <property type="protein sequence ID" value="EHQ02125.1"/>
    <property type="molecule type" value="Genomic_DNA"/>
</dbReference>
<accession>H2BXW2</accession>
<dbReference type="eggNOG" id="COG2207">
    <property type="taxonomic scope" value="Bacteria"/>
</dbReference>
<sequence>MKSEKERIDRINRMIIEMASGNFSYEVQRSEHDDELETLAVLLNMMAEEMRESFHHYGFVNSRGKYRHIAQITFILNQNFKIQTFSALTAEILILQPYELLGKSFPELLTEDSKKAWKDLEPALENNTFNKTVHLDFHTPDSLIVPAFCSVSLLFNPDEESKKIIITAVQTVVQSEETEAVLQKAIQNGNMDNKVRKKAGKLRVLRRESDVARIKEVYLHILTNLDEPLLSLKELAHHFGTNEFKLKYGFKELYNTTVFRFQTDERLNKASLLVQNSEMPLKTIASITGFKSFPHFSKAFKKKFGYNPSDLRRVSRKK</sequence>
<dbReference type="Gene3D" id="3.30.450.20">
    <property type="entry name" value="PAS domain"/>
    <property type="match status" value="1"/>
</dbReference>
<dbReference type="SUPFAM" id="SSF158472">
    <property type="entry name" value="HAMP domain-like"/>
    <property type="match status" value="1"/>
</dbReference>
<feature type="domain" description="HTH araC/xylS-type" evidence="4">
    <location>
        <begin position="215"/>
        <end position="314"/>
    </location>
</feature>
<dbReference type="Pfam" id="PF12833">
    <property type="entry name" value="HTH_18"/>
    <property type="match status" value="1"/>
</dbReference>
<dbReference type="SMART" id="SM00342">
    <property type="entry name" value="HTH_ARAC"/>
    <property type="match status" value="1"/>
</dbReference>
<dbReference type="InterPro" id="IPR018060">
    <property type="entry name" value="HTH_AraC"/>
</dbReference>
<dbReference type="STRING" id="865937.Gilli_1471"/>
<feature type="domain" description="HAMP" evidence="5">
    <location>
        <begin position="7"/>
        <end position="55"/>
    </location>
</feature>
<dbReference type="PANTHER" id="PTHR47893">
    <property type="entry name" value="REGULATORY PROTEIN PCHR"/>
    <property type="match status" value="1"/>
</dbReference>
<dbReference type="PANTHER" id="PTHR47893:SF1">
    <property type="entry name" value="REGULATORY PROTEIN PCHR"/>
    <property type="match status" value="1"/>
</dbReference>
<dbReference type="CDD" id="cd06225">
    <property type="entry name" value="HAMP"/>
    <property type="match status" value="1"/>
</dbReference>
<gene>
    <name evidence="6" type="ORF">Gilli_1471</name>
</gene>
<keyword evidence="2" id="KW-0238">DNA-binding</keyword>